<feature type="compositionally biased region" description="Low complexity" evidence="2">
    <location>
        <begin position="455"/>
        <end position="473"/>
    </location>
</feature>
<name>A0A940YT14_9BURK</name>
<gene>
    <name evidence="4" type="ORF">KAK06_23490</name>
</gene>
<sequence length="656" mass="68530">MQGKTMVVAAAGACALAAAAWVGAGAWAGQQLESELQALQARPAGAGTSLRVSGLKHQRGLLSSSGELDVRLEPGCDAAEGQDEPVTLHLNYQASHLPLPTALLRFDWQAQPTGDTGRAFAELFGNVAQLSGRGSVSPGGALRSEMSLPELSVRRAGSALQVAASQGFISVHGKAVGFGWKWPRVMARGDGQAVEMKDVALDLDLSNRFLGTGSAQLAAGTLSTGVGQLEGFTLRSEAREDGDRLDMSIRPAVTKLVAAGQTLEGLALELHVKGLDTRSVETLTTTFSASCGLQAMTADEGKSVRDAVQRLLTRGFSAGIGQLSGRSGEGAIDGEWRVELQPARGAQIRLAEQLRSSGRLDVGAGLLTPDQRQTLLAMGMAVEQASGLRASYDYADGLLKVNGRTLDAGGFQQALAEADTRLAAQLTAWGDTRVAQAPKPAPMIEETEDEPPEAPAAVATAAPPAEPAPAAAGPCADLSACLRDSLGAGQAQDVDALRAAATRIEALPKPDVGNKAVARQLNTTGLDALKREDHAAAVNALRQALRENPRDVEVAGNLGYALVKADRAAEAAEVLQAALVLDPRRSATWTPLAEALALSGRSAEAQAALWIGFQWSGNRDKTLAWYQDRADKETRPVLQALYARQARLVVADSGRP</sequence>
<dbReference type="RefSeq" id="WP_210804602.1">
    <property type="nucleotide sequence ID" value="NZ_JAGQDE010000045.1"/>
</dbReference>
<evidence type="ECO:0000256" key="2">
    <source>
        <dbReference type="SAM" id="MobiDB-lite"/>
    </source>
</evidence>
<evidence type="ECO:0000256" key="1">
    <source>
        <dbReference type="PROSITE-ProRule" id="PRU00339"/>
    </source>
</evidence>
<dbReference type="Pfam" id="PF13432">
    <property type="entry name" value="TPR_16"/>
    <property type="match status" value="1"/>
</dbReference>
<dbReference type="PROSITE" id="PS50005">
    <property type="entry name" value="TPR"/>
    <property type="match status" value="1"/>
</dbReference>
<feature type="chain" id="PRO_5037302004" evidence="3">
    <location>
        <begin position="29"/>
        <end position="656"/>
    </location>
</feature>
<organism evidence="4 5">
    <name type="scientific">Ideonella aquatica</name>
    <dbReference type="NCBI Taxonomy" id="2824119"/>
    <lineage>
        <taxon>Bacteria</taxon>
        <taxon>Pseudomonadati</taxon>
        <taxon>Pseudomonadota</taxon>
        <taxon>Betaproteobacteria</taxon>
        <taxon>Burkholderiales</taxon>
        <taxon>Sphaerotilaceae</taxon>
        <taxon>Ideonella</taxon>
    </lineage>
</organism>
<dbReference type="SUPFAM" id="SSF48452">
    <property type="entry name" value="TPR-like"/>
    <property type="match status" value="1"/>
</dbReference>
<dbReference type="Proteomes" id="UP000678374">
    <property type="component" value="Unassembled WGS sequence"/>
</dbReference>
<dbReference type="InterPro" id="IPR019734">
    <property type="entry name" value="TPR_rpt"/>
</dbReference>
<proteinExistence type="predicted"/>
<dbReference type="Pfam" id="PF06097">
    <property type="entry name" value="DUF945"/>
    <property type="match status" value="1"/>
</dbReference>
<feature type="region of interest" description="Disordered" evidence="2">
    <location>
        <begin position="444"/>
        <end position="473"/>
    </location>
</feature>
<evidence type="ECO:0000313" key="5">
    <source>
        <dbReference type="Proteomes" id="UP000678374"/>
    </source>
</evidence>
<evidence type="ECO:0000313" key="4">
    <source>
        <dbReference type="EMBL" id="MBQ0961921.1"/>
    </source>
</evidence>
<dbReference type="AlphaFoldDB" id="A0A940YT14"/>
<keyword evidence="3" id="KW-0732">Signal</keyword>
<dbReference type="InterPro" id="IPR010352">
    <property type="entry name" value="DUF945"/>
</dbReference>
<dbReference type="InterPro" id="IPR011990">
    <property type="entry name" value="TPR-like_helical_dom_sf"/>
</dbReference>
<dbReference type="EMBL" id="JAGQDE010000045">
    <property type="protein sequence ID" value="MBQ0961921.1"/>
    <property type="molecule type" value="Genomic_DNA"/>
</dbReference>
<evidence type="ECO:0000256" key="3">
    <source>
        <dbReference type="SAM" id="SignalP"/>
    </source>
</evidence>
<keyword evidence="1" id="KW-0802">TPR repeat</keyword>
<comment type="caution">
    <text evidence="4">The sequence shown here is derived from an EMBL/GenBank/DDBJ whole genome shotgun (WGS) entry which is preliminary data.</text>
</comment>
<keyword evidence="5" id="KW-1185">Reference proteome</keyword>
<feature type="repeat" description="TPR" evidence="1">
    <location>
        <begin position="552"/>
        <end position="585"/>
    </location>
</feature>
<dbReference type="SMART" id="SM00028">
    <property type="entry name" value="TPR"/>
    <property type="match status" value="2"/>
</dbReference>
<feature type="signal peptide" evidence="3">
    <location>
        <begin position="1"/>
        <end position="28"/>
    </location>
</feature>
<accession>A0A940YT14</accession>
<reference evidence="4" key="1">
    <citation type="submission" date="2021-04" db="EMBL/GenBank/DDBJ databases">
        <title>The genome sequence of Ideonella sp. 4Y11.</title>
        <authorList>
            <person name="Liu Y."/>
        </authorList>
    </citation>
    <scope>NUCLEOTIDE SEQUENCE</scope>
    <source>
        <strain evidence="4">4Y11</strain>
    </source>
</reference>
<dbReference type="Gene3D" id="1.25.40.10">
    <property type="entry name" value="Tetratricopeptide repeat domain"/>
    <property type="match status" value="1"/>
</dbReference>
<protein>
    <submittedName>
        <fullName evidence="4">DUF945 family protein</fullName>
    </submittedName>
</protein>